<protein>
    <submittedName>
        <fullName evidence="1">Uncharacterized protein</fullName>
    </submittedName>
</protein>
<dbReference type="Proteomes" id="UP001458880">
    <property type="component" value="Unassembled WGS sequence"/>
</dbReference>
<evidence type="ECO:0000313" key="1">
    <source>
        <dbReference type="EMBL" id="KAK9751921.1"/>
    </source>
</evidence>
<dbReference type="AlphaFoldDB" id="A0AAW1MZK7"/>
<reference evidence="1 2" key="1">
    <citation type="journal article" date="2024" name="BMC Genomics">
        <title>De novo assembly and annotation of Popillia japonica's genome with initial clues to its potential as an invasive pest.</title>
        <authorList>
            <person name="Cucini C."/>
            <person name="Boschi S."/>
            <person name="Funari R."/>
            <person name="Cardaioli E."/>
            <person name="Iannotti N."/>
            <person name="Marturano G."/>
            <person name="Paoli F."/>
            <person name="Bruttini M."/>
            <person name="Carapelli A."/>
            <person name="Frati F."/>
            <person name="Nardi F."/>
        </authorList>
    </citation>
    <scope>NUCLEOTIDE SEQUENCE [LARGE SCALE GENOMIC DNA]</scope>
    <source>
        <strain evidence="1">DMR45628</strain>
    </source>
</reference>
<dbReference type="EMBL" id="JASPKY010000025">
    <property type="protein sequence ID" value="KAK9751921.1"/>
    <property type="molecule type" value="Genomic_DNA"/>
</dbReference>
<sequence length="77" mass="8690">MLKTQESREVVQLMTRKSDKNERGIRTRKVKRTVEAAYLGHPKVKRTVEAAYLGHPEAEDAHMQDICAVVIVSSKLG</sequence>
<accession>A0AAW1MZK7</accession>
<keyword evidence="2" id="KW-1185">Reference proteome</keyword>
<gene>
    <name evidence="1" type="ORF">QE152_g4762</name>
</gene>
<proteinExistence type="predicted"/>
<evidence type="ECO:0000313" key="2">
    <source>
        <dbReference type="Proteomes" id="UP001458880"/>
    </source>
</evidence>
<organism evidence="1 2">
    <name type="scientific">Popillia japonica</name>
    <name type="common">Japanese beetle</name>
    <dbReference type="NCBI Taxonomy" id="7064"/>
    <lineage>
        <taxon>Eukaryota</taxon>
        <taxon>Metazoa</taxon>
        <taxon>Ecdysozoa</taxon>
        <taxon>Arthropoda</taxon>
        <taxon>Hexapoda</taxon>
        <taxon>Insecta</taxon>
        <taxon>Pterygota</taxon>
        <taxon>Neoptera</taxon>
        <taxon>Endopterygota</taxon>
        <taxon>Coleoptera</taxon>
        <taxon>Polyphaga</taxon>
        <taxon>Scarabaeiformia</taxon>
        <taxon>Scarabaeidae</taxon>
        <taxon>Rutelinae</taxon>
        <taxon>Popillia</taxon>
    </lineage>
</organism>
<name>A0AAW1MZK7_POPJA</name>
<comment type="caution">
    <text evidence="1">The sequence shown here is derived from an EMBL/GenBank/DDBJ whole genome shotgun (WGS) entry which is preliminary data.</text>
</comment>